<comment type="function">
    <text evidence="9">Part of the tripartite ATP-independent periplasmic (TRAP) transport system.</text>
</comment>
<feature type="transmembrane region" description="Helical" evidence="9">
    <location>
        <begin position="35"/>
        <end position="59"/>
    </location>
</feature>
<dbReference type="InterPro" id="IPR055348">
    <property type="entry name" value="DctQ"/>
</dbReference>
<evidence type="ECO:0000256" key="6">
    <source>
        <dbReference type="ARBA" id="ARBA00022989"/>
    </source>
</evidence>
<proteinExistence type="inferred from homology"/>
<feature type="transmembrane region" description="Helical" evidence="9">
    <location>
        <begin position="71"/>
        <end position="88"/>
    </location>
</feature>
<sequence length="191" mass="20383">MSDSGLDAIDERGALGSVPGLPGLAGRAIAQLDRLLMAVAICALVGLAATVTLQIVVRLLLPFTFSWTEELSRYLFIYMVAMSAGVVVHRRRNLSVELFHDWFGPRGQALFLIFSSAMAGAFALIVLPHAWQYASIGLWQHSPTLGFPMIYMFCSSVALFGLVALYGLIGVAEGVNALARGAPASTGRSVP</sequence>
<keyword evidence="7 9" id="KW-0472">Membrane</keyword>
<feature type="transmembrane region" description="Helical" evidence="9">
    <location>
        <begin position="150"/>
        <end position="171"/>
    </location>
</feature>
<evidence type="ECO:0000256" key="9">
    <source>
        <dbReference type="RuleBase" id="RU369079"/>
    </source>
</evidence>
<protein>
    <recommendedName>
        <fullName evidence="9">TRAP transporter small permease protein</fullName>
    </recommendedName>
</protein>
<keyword evidence="12" id="KW-1185">Reference proteome</keyword>
<dbReference type="STRING" id="376489.A5892_05700"/>
<evidence type="ECO:0000259" key="10">
    <source>
        <dbReference type="Pfam" id="PF04290"/>
    </source>
</evidence>
<keyword evidence="6 9" id="KW-1133">Transmembrane helix</keyword>
<dbReference type="Proteomes" id="UP000077875">
    <property type="component" value="Chromosome"/>
</dbReference>
<dbReference type="GO" id="GO:0005886">
    <property type="term" value="C:plasma membrane"/>
    <property type="evidence" value="ECO:0007669"/>
    <property type="project" value="UniProtKB-SubCell"/>
</dbReference>
<evidence type="ECO:0000256" key="7">
    <source>
        <dbReference type="ARBA" id="ARBA00023136"/>
    </source>
</evidence>
<gene>
    <name evidence="11" type="ORF">A5892_05700</name>
</gene>
<comment type="similarity">
    <text evidence="8 9">Belongs to the TRAP transporter small permease family.</text>
</comment>
<accession>A0A172YCS4</accession>
<evidence type="ECO:0000256" key="8">
    <source>
        <dbReference type="ARBA" id="ARBA00038436"/>
    </source>
</evidence>
<keyword evidence="2 9" id="KW-0813">Transport</keyword>
<feature type="transmembrane region" description="Helical" evidence="9">
    <location>
        <begin position="109"/>
        <end position="130"/>
    </location>
</feature>
<dbReference type="GO" id="GO:0015740">
    <property type="term" value="P:C4-dicarboxylate transport"/>
    <property type="evidence" value="ECO:0007669"/>
    <property type="project" value="TreeGrafter"/>
</dbReference>
<dbReference type="EMBL" id="CP015243">
    <property type="protein sequence ID" value="ANF57023.1"/>
    <property type="molecule type" value="Genomic_DNA"/>
</dbReference>
<evidence type="ECO:0000256" key="1">
    <source>
        <dbReference type="ARBA" id="ARBA00004429"/>
    </source>
</evidence>
<comment type="subcellular location">
    <subcellularLocation>
        <location evidence="1 9">Cell inner membrane</location>
        <topology evidence="1 9">Multi-pass membrane protein</topology>
    </subcellularLocation>
</comment>
<dbReference type="AlphaFoldDB" id="A0A172YCS4"/>
<dbReference type="KEGG" id="haa:A5892_05700"/>
<evidence type="ECO:0000313" key="12">
    <source>
        <dbReference type="Proteomes" id="UP000077875"/>
    </source>
</evidence>
<dbReference type="GO" id="GO:0022857">
    <property type="term" value="F:transmembrane transporter activity"/>
    <property type="evidence" value="ECO:0007669"/>
    <property type="project" value="UniProtKB-UniRule"/>
</dbReference>
<dbReference type="InterPro" id="IPR007387">
    <property type="entry name" value="TRAP_DctQ"/>
</dbReference>
<dbReference type="PANTHER" id="PTHR35011">
    <property type="entry name" value="2,3-DIKETO-L-GULONATE TRAP TRANSPORTER SMALL PERMEASE PROTEIN YIAM"/>
    <property type="match status" value="1"/>
</dbReference>
<keyword evidence="5 9" id="KW-0812">Transmembrane</keyword>
<dbReference type="Pfam" id="PF04290">
    <property type="entry name" value="DctQ"/>
    <property type="match status" value="1"/>
</dbReference>
<evidence type="ECO:0000256" key="3">
    <source>
        <dbReference type="ARBA" id="ARBA00022475"/>
    </source>
</evidence>
<evidence type="ECO:0000256" key="2">
    <source>
        <dbReference type="ARBA" id="ARBA00022448"/>
    </source>
</evidence>
<reference evidence="11 12" key="1">
    <citation type="submission" date="2016-04" db="EMBL/GenBank/DDBJ databases">
        <title>Complete Genome Sequence of Halotalea alkalilenta IHB B 13600.</title>
        <authorList>
            <person name="Swarnkar M.K."/>
            <person name="Sharma A."/>
            <person name="Kaushal K."/>
            <person name="Soni R."/>
            <person name="Rana S."/>
            <person name="Singh A.K."/>
            <person name="Gulati A."/>
        </authorList>
    </citation>
    <scope>NUCLEOTIDE SEQUENCE [LARGE SCALE GENOMIC DNA]</scope>
    <source>
        <strain evidence="11 12">IHB B 13600</strain>
    </source>
</reference>
<keyword evidence="3" id="KW-1003">Cell membrane</keyword>
<evidence type="ECO:0000256" key="4">
    <source>
        <dbReference type="ARBA" id="ARBA00022519"/>
    </source>
</evidence>
<comment type="subunit">
    <text evidence="9">The complex comprises the extracytoplasmic solute receptor protein and the two transmembrane proteins.</text>
</comment>
<dbReference type="RefSeq" id="WP_064121980.1">
    <property type="nucleotide sequence ID" value="NZ_CP015243.1"/>
</dbReference>
<organism evidence="11 12">
    <name type="scientific">Halotalea alkalilenta</name>
    <dbReference type="NCBI Taxonomy" id="376489"/>
    <lineage>
        <taxon>Bacteria</taxon>
        <taxon>Pseudomonadati</taxon>
        <taxon>Pseudomonadota</taxon>
        <taxon>Gammaproteobacteria</taxon>
        <taxon>Oceanospirillales</taxon>
        <taxon>Halomonadaceae</taxon>
        <taxon>Halotalea</taxon>
    </lineage>
</organism>
<evidence type="ECO:0000313" key="11">
    <source>
        <dbReference type="EMBL" id="ANF57023.1"/>
    </source>
</evidence>
<name>A0A172YCS4_9GAMM</name>
<keyword evidence="4 9" id="KW-0997">Cell inner membrane</keyword>
<evidence type="ECO:0000256" key="5">
    <source>
        <dbReference type="ARBA" id="ARBA00022692"/>
    </source>
</evidence>
<dbReference type="PANTHER" id="PTHR35011:SF2">
    <property type="entry name" value="2,3-DIKETO-L-GULONATE TRAP TRANSPORTER SMALL PERMEASE PROTEIN YIAM"/>
    <property type="match status" value="1"/>
</dbReference>
<feature type="domain" description="Tripartite ATP-independent periplasmic transporters DctQ component" evidence="10">
    <location>
        <begin position="48"/>
        <end position="173"/>
    </location>
</feature>